<feature type="binding site" evidence="3">
    <location>
        <position position="208"/>
    </location>
    <ligand>
        <name>Zn(2+)</name>
        <dbReference type="ChEBI" id="CHEBI:29105"/>
    </ligand>
</feature>
<evidence type="ECO:0000256" key="1">
    <source>
        <dbReference type="ARBA" id="ARBA00022679"/>
    </source>
</evidence>
<dbReference type="Pfam" id="PF02146">
    <property type="entry name" value="SIR2"/>
    <property type="match status" value="2"/>
</dbReference>
<evidence type="ECO:0000256" key="4">
    <source>
        <dbReference type="SAM" id="MobiDB-lite"/>
    </source>
</evidence>
<dbReference type="PROSITE" id="PS50305">
    <property type="entry name" value="SIRTUIN"/>
    <property type="match status" value="1"/>
</dbReference>
<feature type="binding site" evidence="3">
    <location>
        <position position="211"/>
    </location>
    <ligand>
        <name>Zn(2+)</name>
        <dbReference type="ChEBI" id="CHEBI:29105"/>
    </ligand>
</feature>
<keyword evidence="7" id="KW-1185">Reference proteome</keyword>
<dbReference type="SUPFAM" id="SSF52467">
    <property type="entry name" value="DHS-like NAD/FAD-binding domain"/>
    <property type="match status" value="1"/>
</dbReference>
<feature type="active site" description="Proton acceptor" evidence="3">
    <location>
        <position position="200"/>
    </location>
</feature>
<gene>
    <name evidence="6" type="primary">g198</name>
    <name evidence="6" type="ORF">C2E20_0198</name>
</gene>
<keyword evidence="3" id="KW-0479">Metal-binding</keyword>
<dbReference type="PANTHER" id="PTHR11085:SF10">
    <property type="entry name" value="NAD-DEPENDENT PROTEIN DEACYLASE SIRTUIN-5, MITOCHONDRIAL-RELATED"/>
    <property type="match status" value="1"/>
</dbReference>
<dbReference type="Gene3D" id="3.40.50.1220">
    <property type="entry name" value="TPP-binding domain"/>
    <property type="match status" value="2"/>
</dbReference>
<feature type="binding site" evidence="3">
    <location>
        <position position="319"/>
    </location>
    <ligand>
        <name>Zn(2+)</name>
        <dbReference type="ChEBI" id="CHEBI:29105"/>
    </ligand>
</feature>
<dbReference type="InterPro" id="IPR003000">
    <property type="entry name" value="Sirtuin"/>
</dbReference>
<feature type="region of interest" description="Disordered" evidence="4">
    <location>
        <begin position="256"/>
        <end position="312"/>
    </location>
</feature>
<dbReference type="InterPro" id="IPR029035">
    <property type="entry name" value="DHS-like_NAD/FAD-binding_dom"/>
</dbReference>
<dbReference type="GO" id="GO:0046872">
    <property type="term" value="F:metal ion binding"/>
    <property type="evidence" value="ECO:0007669"/>
    <property type="project" value="UniProtKB-KW"/>
</dbReference>
<evidence type="ECO:0000313" key="6">
    <source>
        <dbReference type="EMBL" id="PSC76726.1"/>
    </source>
</evidence>
<evidence type="ECO:0000256" key="2">
    <source>
        <dbReference type="ARBA" id="ARBA00023027"/>
    </source>
</evidence>
<dbReference type="GO" id="GO:0017136">
    <property type="term" value="F:histone deacetylase activity, NAD-dependent"/>
    <property type="evidence" value="ECO:0007669"/>
    <property type="project" value="TreeGrafter"/>
</dbReference>
<feature type="region of interest" description="Disordered" evidence="4">
    <location>
        <begin position="25"/>
        <end position="58"/>
    </location>
</feature>
<proteinExistence type="predicted"/>
<evidence type="ECO:0000256" key="3">
    <source>
        <dbReference type="PROSITE-ProRule" id="PRU00236"/>
    </source>
</evidence>
<dbReference type="GO" id="GO:0070403">
    <property type="term" value="F:NAD+ binding"/>
    <property type="evidence" value="ECO:0007669"/>
    <property type="project" value="InterPro"/>
</dbReference>
<feature type="binding site" evidence="3">
    <location>
        <position position="322"/>
    </location>
    <ligand>
        <name>Zn(2+)</name>
        <dbReference type="ChEBI" id="CHEBI:29105"/>
    </ligand>
</feature>
<feature type="compositionally biased region" description="Low complexity" evidence="4">
    <location>
        <begin position="267"/>
        <end position="278"/>
    </location>
</feature>
<evidence type="ECO:0000259" key="5">
    <source>
        <dbReference type="PROSITE" id="PS50305"/>
    </source>
</evidence>
<organism evidence="6 7">
    <name type="scientific">Micractinium conductrix</name>
    <dbReference type="NCBI Taxonomy" id="554055"/>
    <lineage>
        <taxon>Eukaryota</taxon>
        <taxon>Viridiplantae</taxon>
        <taxon>Chlorophyta</taxon>
        <taxon>core chlorophytes</taxon>
        <taxon>Trebouxiophyceae</taxon>
        <taxon>Chlorellales</taxon>
        <taxon>Chlorellaceae</taxon>
        <taxon>Chlorella clade</taxon>
        <taxon>Micractinium</taxon>
    </lineage>
</organism>
<protein>
    <submittedName>
        <fullName evidence="6">NAD-dependent deacetylase SRT2 isoform X1</fullName>
    </submittedName>
</protein>
<feature type="compositionally biased region" description="Low complexity" evidence="4">
    <location>
        <begin position="42"/>
        <end position="58"/>
    </location>
</feature>
<dbReference type="InterPro" id="IPR026590">
    <property type="entry name" value="Ssirtuin_cat_dom"/>
</dbReference>
<comment type="caution">
    <text evidence="6">The sequence shown here is derived from an EMBL/GenBank/DDBJ whole genome shotgun (WGS) entry which is preliminary data.</text>
</comment>
<dbReference type="InterPro" id="IPR013702">
    <property type="entry name" value="FIST_domain_N"/>
</dbReference>
<keyword evidence="1" id="KW-0808">Transferase</keyword>
<dbReference type="SMART" id="SM00897">
    <property type="entry name" value="FIST"/>
    <property type="match status" value="1"/>
</dbReference>
<dbReference type="Pfam" id="PF08495">
    <property type="entry name" value="FIST"/>
    <property type="match status" value="1"/>
</dbReference>
<dbReference type="OrthoDB" id="509497at2759"/>
<evidence type="ECO:0000313" key="7">
    <source>
        <dbReference type="Proteomes" id="UP000239649"/>
    </source>
</evidence>
<reference evidence="6 7" key="1">
    <citation type="journal article" date="2018" name="Plant J.">
        <title>Genome sequences of Chlorella sorokiniana UTEX 1602 and Micractinium conductrix SAG 241.80: implications to maltose excretion by a green alga.</title>
        <authorList>
            <person name="Arriola M.B."/>
            <person name="Velmurugan N."/>
            <person name="Zhang Y."/>
            <person name="Plunkett M.H."/>
            <person name="Hondzo H."/>
            <person name="Barney B.M."/>
        </authorList>
    </citation>
    <scope>NUCLEOTIDE SEQUENCE [LARGE SCALE GENOMIC DNA]</scope>
    <source>
        <strain evidence="6 7">SAG 241.80</strain>
    </source>
</reference>
<name>A0A2P6VRJ8_9CHLO</name>
<keyword evidence="3" id="KW-0862">Zinc</keyword>
<feature type="domain" description="Deacetylase sirtuin-type" evidence="5">
    <location>
        <begin position="77"/>
        <end position="430"/>
    </location>
</feature>
<dbReference type="STRING" id="554055.A0A2P6VRJ8"/>
<dbReference type="AlphaFoldDB" id="A0A2P6VRJ8"/>
<accession>A0A2P6VRJ8</accession>
<keyword evidence="2" id="KW-0520">NAD</keyword>
<dbReference type="Proteomes" id="UP000239649">
    <property type="component" value="Unassembled WGS sequence"/>
</dbReference>
<dbReference type="PANTHER" id="PTHR11085">
    <property type="entry name" value="NAD-DEPENDENT PROTEIN DEACYLASE SIRTUIN-5, MITOCHONDRIAL-RELATED"/>
    <property type="match status" value="1"/>
</dbReference>
<dbReference type="InterPro" id="IPR050134">
    <property type="entry name" value="NAD-dep_sirtuin_deacylases"/>
</dbReference>
<dbReference type="EMBL" id="LHPF02000001">
    <property type="protein sequence ID" value="PSC76726.1"/>
    <property type="molecule type" value="Genomic_DNA"/>
</dbReference>
<sequence>MRAAGVGLARASTAREIHTTVARATPVQRDRISSDGSWWSSPAPTAGARPAAQQQAPQQPYVIGSPVSALHTAPQVPLVPDSAIDRLADLIQGARGAVVLTGAGCSTESGVPDYRGPAGAYTTSGFRPMTHQQFMSSEEARSRYWARSFAGWPKFGSVQPNAAHEAIARLQHKGWVRGLITQNVDRLHLKAGSPQLLELHGTTHEVVCLGCGRLSCRHEFQELLAALNPGAAEAAATLAAADDTADDLERLRRAGSAAAVHPTLRESASSSSSSSSSSVLQRPDGDAELPGRTQQAQQQRPDGDMEVADGGRSFRVPPCSSCGGILKPSVVYFGDSIPPQRAQAAMDLASSCKSMLVVGSSLAVWSAFRLAKAAAENGAELAIVTAGPTRADDLASMKVDGRAGEVLARLAAHPSLQRLSRRAMEEGQHERGGLEGLAALCLASGPFPSFGSLPVELRLKCLASCDWQTLSRVACASRSARALVSYLVRTPYWRTHSEEQPAVLTTDFATEEERARACDKWARDLAQQLCGHGKPDLCFVFLSARSHANLPTMLRALRCHLASCTALAGVVAPGVFGRDSAAGTVREVESAERVGLVVSVLHLPPGSTVHASFARSGMVQEEAEADWQPPAGTLPEGASFHPRTWLVFSDRHARVDSVLEELGHRYPGEYVCGGMGGDADGGPSLIAGLPGRGADQPLHAELTSGTLLLAISGPGVVAVPLSARGMRCISQRFMISQVSPNVDMPPVGRVTLVQQLQNSMALATKKDALTWVPVGNGFTPTSALVSVLQAQGGNVAPRAPLFFGVQAPAGARDERDPRRMIMLQMHDPNNLMRTSGYVSVQHRVESGMLSAFFTPMPDLSRHHLEAQLEAGVDIMCHGSDSGDAQEGRQGGAARSAAHLPYRSPDSIHTVLTACPSPITGCLLFPCVAKGERYYEETGVESGMAAAALPAGALAGFFCNGEIGPAPPDELSPHDGSSSRMMGYSTVACLLKLIPGLPPPPEWMD</sequence>